<comment type="caution">
    <text evidence="1">The sequence shown here is derived from an EMBL/GenBank/DDBJ whole genome shotgun (WGS) entry which is preliminary data.</text>
</comment>
<dbReference type="InterPro" id="IPR027417">
    <property type="entry name" value="P-loop_NTPase"/>
</dbReference>
<dbReference type="Proteomes" id="UP000196560">
    <property type="component" value="Unassembled WGS sequence"/>
</dbReference>
<proteinExistence type="predicted"/>
<protein>
    <recommendedName>
        <fullName evidence="3">NACHT domain-containing protein</fullName>
    </recommendedName>
</protein>
<name>A0A1Y3TZP1_9ACTN</name>
<keyword evidence="2" id="KW-1185">Reference proteome</keyword>
<dbReference type="Gene3D" id="3.40.50.300">
    <property type="entry name" value="P-loop containing nucleotide triphosphate hydrolases"/>
    <property type="match status" value="1"/>
</dbReference>
<sequence>MPDGFDQTDAQRIDVYRQAYALIEALWQPLVARGLINEKGPGPAKLSDWIKVHIGPSFPLAQDANSDRSKAYLAFHAWSEYQPGDFDDYFWGAAGSKHAGADLGEGAEPGLAQLLPKELFDKLCCMLSTTTDARIPQRPYDAQFDDPTEGLWFYGLHHFDRLADGGEPDLTDQYCQRGIGPDGQLVLRSRPFGKLVLRTSEPNRYRDRRFLMERGNVKRTRDEMLNDMRLVFLARYTDTPKRRNAPLDEEELWKAQYQNNRLRTVLEKHRLGSGSSTDDGMQTGLRAALDLAVCLPYAIVREVEKCKTRIKADELVDAILKAHASEGKGEARRDVPLFTLDERLQLADACTWPESMQDIASAITCIIVRLLLEQPQPTAYKAIISHFDYVEEGHPSALIDLKTNYLKKLAAWGDKLNMRGMRDILYDDESSYSKLYVTPEFSRNPNAWERGAGTEENDPACVIAQSKLGRVLVQAGSGMGKTTYAIGLVAGIAKWQTEHDVELFTKLVPHASATPLTECTPVLIAQSEAGRAGFGFDELKSDNGNLSDEAFAALLYRQLPHMLKEPFLSASCNDGGKALAMFQQLLRVPNSLVIIDSIDEVPLTVRYRYIEQLEHLIGPEGYNISRIIITSRPLAQACEDKLESLVHGTVMRLMPFNRTRQQALFTRLSKLFYKPNTTPIAFDRIVETPGFASLLENPFILTKLAQSLASTPQTSAFEILNKLVGLLRKLPDDPYDDPALEHIAYHMTCSHKGNSLSENDFRRRYQDCRNELNITAREDNQDPELKREGVIDRLVTRRGFLALKDERVTFEHTIIRALFASLHVLNMLPDDLRLEESRDAYDEARETYDILLNKYLSPVTDDEAFGLALLLLLSARKASNANTCEKLQTDLYGDLCSAALFSPHDESDRATQLLLASHQFDFGTACPRSKEVEMWEQRLVTLSELYTGPYEETSPS</sequence>
<evidence type="ECO:0008006" key="3">
    <source>
        <dbReference type="Google" id="ProtNLM"/>
    </source>
</evidence>
<evidence type="ECO:0000313" key="1">
    <source>
        <dbReference type="EMBL" id="OUN41921.1"/>
    </source>
</evidence>
<reference evidence="2" key="1">
    <citation type="submission" date="2017-04" db="EMBL/GenBank/DDBJ databases">
        <title>Function of individual gut microbiota members based on whole genome sequencing of pure cultures obtained from chicken caecum.</title>
        <authorList>
            <person name="Medvecky M."/>
            <person name="Cejkova D."/>
            <person name="Polansky O."/>
            <person name="Karasova D."/>
            <person name="Kubasova T."/>
            <person name="Cizek A."/>
            <person name="Rychlik I."/>
        </authorList>
    </citation>
    <scope>NUCLEOTIDE SEQUENCE [LARGE SCALE GENOMIC DNA]</scope>
    <source>
        <strain evidence="2">An70</strain>
    </source>
</reference>
<dbReference type="RefSeq" id="WP_087186852.1">
    <property type="nucleotide sequence ID" value="NZ_NFHO01000010.1"/>
</dbReference>
<dbReference type="EMBL" id="NFHO01000010">
    <property type="protein sequence ID" value="OUN41921.1"/>
    <property type="molecule type" value="Genomic_DNA"/>
</dbReference>
<gene>
    <name evidence="1" type="ORF">B5G21_08720</name>
</gene>
<accession>A0A1Y3TZP1</accession>
<evidence type="ECO:0000313" key="2">
    <source>
        <dbReference type="Proteomes" id="UP000196560"/>
    </source>
</evidence>
<dbReference type="AlphaFoldDB" id="A0A1Y3TZP1"/>
<organism evidence="1 2">
    <name type="scientific">Enorma massiliensis</name>
    <dbReference type="NCBI Taxonomy" id="1472761"/>
    <lineage>
        <taxon>Bacteria</taxon>
        <taxon>Bacillati</taxon>
        <taxon>Actinomycetota</taxon>
        <taxon>Coriobacteriia</taxon>
        <taxon>Coriobacteriales</taxon>
        <taxon>Coriobacteriaceae</taxon>
        <taxon>Enorma</taxon>
    </lineage>
</organism>